<accession>A0AAD7R1L5</accession>
<keyword evidence="2" id="KW-1185">Reference proteome</keyword>
<evidence type="ECO:0000313" key="2">
    <source>
        <dbReference type="Proteomes" id="UP001221898"/>
    </source>
</evidence>
<gene>
    <name evidence="1" type="ORF">AAFF_G00087000</name>
</gene>
<evidence type="ECO:0000313" key="1">
    <source>
        <dbReference type="EMBL" id="KAJ8355191.1"/>
    </source>
</evidence>
<dbReference type="Proteomes" id="UP001221898">
    <property type="component" value="Unassembled WGS sequence"/>
</dbReference>
<comment type="caution">
    <text evidence="1">The sequence shown here is derived from an EMBL/GenBank/DDBJ whole genome shotgun (WGS) entry which is preliminary data.</text>
</comment>
<reference evidence="1" key="1">
    <citation type="journal article" date="2023" name="Science">
        <title>Genome structures resolve the early diversification of teleost fishes.</title>
        <authorList>
            <person name="Parey E."/>
            <person name="Louis A."/>
            <person name="Montfort J."/>
            <person name="Bouchez O."/>
            <person name="Roques C."/>
            <person name="Iampietro C."/>
            <person name="Lluch J."/>
            <person name="Castinel A."/>
            <person name="Donnadieu C."/>
            <person name="Desvignes T."/>
            <person name="Floi Bucao C."/>
            <person name="Jouanno E."/>
            <person name="Wen M."/>
            <person name="Mejri S."/>
            <person name="Dirks R."/>
            <person name="Jansen H."/>
            <person name="Henkel C."/>
            <person name="Chen W.J."/>
            <person name="Zahm M."/>
            <person name="Cabau C."/>
            <person name="Klopp C."/>
            <person name="Thompson A.W."/>
            <person name="Robinson-Rechavi M."/>
            <person name="Braasch I."/>
            <person name="Lecointre G."/>
            <person name="Bobe J."/>
            <person name="Postlethwait J.H."/>
            <person name="Berthelot C."/>
            <person name="Roest Crollius H."/>
            <person name="Guiguen Y."/>
        </authorList>
    </citation>
    <scope>NUCLEOTIDE SEQUENCE</scope>
    <source>
        <strain evidence="1">NC1722</strain>
    </source>
</reference>
<dbReference type="EMBL" id="JAINUG010001544">
    <property type="protein sequence ID" value="KAJ8355191.1"/>
    <property type="molecule type" value="Genomic_DNA"/>
</dbReference>
<protein>
    <submittedName>
        <fullName evidence="1">Uncharacterized protein</fullName>
    </submittedName>
</protein>
<sequence length="87" mass="9974">MQLRGLILEIHSWSLLTREKLSMRRSILRPTRRLMEDTGLAAPHRHSHPVTLLPHPGPAHWHRDFSKSGDCTPSLLWVVPLGQRPCS</sequence>
<proteinExistence type="predicted"/>
<organism evidence="1 2">
    <name type="scientific">Aldrovandia affinis</name>
    <dbReference type="NCBI Taxonomy" id="143900"/>
    <lineage>
        <taxon>Eukaryota</taxon>
        <taxon>Metazoa</taxon>
        <taxon>Chordata</taxon>
        <taxon>Craniata</taxon>
        <taxon>Vertebrata</taxon>
        <taxon>Euteleostomi</taxon>
        <taxon>Actinopterygii</taxon>
        <taxon>Neopterygii</taxon>
        <taxon>Teleostei</taxon>
        <taxon>Notacanthiformes</taxon>
        <taxon>Halosauridae</taxon>
        <taxon>Aldrovandia</taxon>
    </lineage>
</organism>
<dbReference type="AlphaFoldDB" id="A0AAD7R1L5"/>
<name>A0AAD7R1L5_9TELE</name>